<feature type="transmembrane region" description="Helical" evidence="1">
    <location>
        <begin position="50"/>
        <end position="72"/>
    </location>
</feature>
<protein>
    <recommendedName>
        <fullName evidence="5">Acyltransferase 3 domain-containing protein</fullName>
    </recommendedName>
</protein>
<sequence length="73" mass="8359">MPRKDRISTLSIVRALAMLGVISVHATSETATTMKTSSVFYGYTFFNIFFKYGTPTFILLCSFVLFFILLLYR</sequence>
<proteinExistence type="predicted"/>
<dbReference type="RefSeq" id="WP_163979401.1">
    <property type="nucleotide sequence ID" value="NZ_JABFOR010000023.1"/>
</dbReference>
<keyword evidence="1" id="KW-0812">Transmembrane</keyword>
<feature type="signal peptide" evidence="2">
    <location>
        <begin position="1"/>
        <end position="26"/>
    </location>
</feature>
<comment type="caution">
    <text evidence="3">The sequence shown here is derived from an EMBL/GenBank/DDBJ whole genome shotgun (WGS) entry which is preliminary data.</text>
</comment>
<dbReference type="Proteomes" id="UP000552038">
    <property type="component" value="Unassembled WGS sequence"/>
</dbReference>
<name>A0AAP7A0K0_PAEAL</name>
<dbReference type="EMBL" id="JABFOR010000023">
    <property type="protein sequence ID" value="NOJ72245.1"/>
    <property type="molecule type" value="Genomic_DNA"/>
</dbReference>
<keyword evidence="1" id="KW-0472">Membrane</keyword>
<gene>
    <name evidence="3" type="ORF">HMI46_16980</name>
</gene>
<reference evidence="3 4" key="1">
    <citation type="submission" date="2020-05" db="EMBL/GenBank/DDBJ databases">
        <title>Whole genome sequencing and identification of novel metabolites from Paenibacillus alvei strain JR949.</title>
        <authorList>
            <person name="Rajendhran J."/>
            <person name="Sree Pranav P."/>
            <person name="Mahalakshmi B."/>
            <person name="Karthikeyan R."/>
        </authorList>
    </citation>
    <scope>NUCLEOTIDE SEQUENCE [LARGE SCALE GENOMIC DNA]</scope>
    <source>
        <strain evidence="3 4">JR949</strain>
    </source>
</reference>
<accession>A0AAP7A0K0</accession>
<dbReference type="AlphaFoldDB" id="A0AAP7A0K0"/>
<evidence type="ECO:0008006" key="5">
    <source>
        <dbReference type="Google" id="ProtNLM"/>
    </source>
</evidence>
<evidence type="ECO:0000256" key="2">
    <source>
        <dbReference type="SAM" id="SignalP"/>
    </source>
</evidence>
<evidence type="ECO:0000313" key="3">
    <source>
        <dbReference type="EMBL" id="NOJ72245.1"/>
    </source>
</evidence>
<evidence type="ECO:0000256" key="1">
    <source>
        <dbReference type="SAM" id="Phobius"/>
    </source>
</evidence>
<feature type="chain" id="PRO_5042905118" description="Acyltransferase 3 domain-containing protein" evidence="2">
    <location>
        <begin position="27"/>
        <end position="73"/>
    </location>
</feature>
<keyword evidence="1" id="KW-1133">Transmembrane helix</keyword>
<keyword evidence="2" id="KW-0732">Signal</keyword>
<organism evidence="3 4">
    <name type="scientific">Paenibacillus alvei</name>
    <name type="common">Bacillus alvei</name>
    <dbReference type="NCBI Taxonomy" id="44250"/>
    <lineage>
        <taxon>Bacteria</taxon>
        <taxon>Bacillati</taxon>
        <taxon>Bacillota</taxon>
        <taxon>Bacilli</taxon>
        <taxon>Bacillales</taxon>
        <taxon>Paenibacillaceae</taxon>
        <taxon>Paenibacillus</taxon>
    </lineage>
</organism>
<evidence type="ECO:0000313" key="4">
    <source>
        <dbReference type="Proteomes" id="UP000552038"/>
    </source>
</evidence>